<dbReference type="InterPro" id="IPR029767">
    <property type="entry name" value="WecB-like"/>
</dbReference>
<feature type="domain" description="UDP-N-acetylglucosamine 2-epimerase" evidence="2">
    <location>
        <begin position="98"/>
        <end position="311"/>
    </location>
</feature>
<protein>
    <submittedName>
        <fullName evidence="3">UDP-N-acetyl glucosamine 2-epimerase</fullName>
    </submittedName>
</protein>
<reference evidence="3 4" key="1">
    <citation type="submission" date="2019-06" db="EMBL/GenBank/DDBJ databases">
        <title>Whole genome shotgun sequence of Microbacterium liquefaciens NBRC 15037.</title>
        <authorList>
            <person name="Hosoyama A."/>
            <person name="Uohara A."/>
            <person name="Ohji S."/>
            <person name="Ichikawa N."/>
        </authorList>
    </citation>
    <scope>NUCLEOTIDE SEQUENCE [LARGE SCALE GENOMIC DNA]</scope>
    <source>
        <strain evidence="3 4">NBRC 15037</strain>
    </source>
</reference>
<dbReference type="Pfam" id="PF02350">
    <property type="entry name" value="Epimerase_2"/>
    <property type="match status" value="1"/>
</dbReference>
<dbReference type="PANTHER" id="PTHR43174:SF1">
    <property type="entry name" value="UDP-N-ACETYLGLUCOSAMINE 2-EPIMERASE"/>
    <property type="match status" value="1"/>
</dbReference>
<comment type="similarity">
    <text evidence="1">Belongs to the UDP-N-acetylglucosamine 2-epimerase family.</text>
</comment>
<dbReference type="PANTHER" id="PTHR43174">
    <property type="entry name" value="UDP-N-ACETYLGLUCOSAMINE 2-EPIMERASE"/>
    <property type="match status" value="1"/>
</dbReference>
<proteinExistence type="inferred from homology"/>
<dbReference type="GO" id="GO:0016853">
    <property type="term" value="F:isomerase activity"/>
    <property type="evidence" value="ECO:0007669"/>
    <property type="project" value="UniProtKB-KW"/>
</dbReference>
<organism evidence="3 4">
    <name type="scientific">Microbacterium maritypicum</name>
    <name type="common">Microbacterium liquefaciens</name>
    <dbReference type="NCBI Taxonomy" id="33918"/>
    <lineage>
        <taxon>Bacteria</taxon>
        <taxon>Bacillati</taxon>
        <taxon>Actinomycetota</taxon>
        <taxon>Actinomycetes</taxon>
        <taxon>Micrococcales</taxon>
        <taxon>Microbacteriaceae</taxon>
        <taxon>Microbacterium</taxon>
    </lineage>
</organism>
<comment type="caution">
    <text evidence="3">The sequence shown here is derived from an EMBL/GenBank/DDBJ whole genome shotgun (WGS) entry which is preliminary data.</text>
</comment>
<gene>
    <name evidence="3" type="primary">wecB</name>
    <name evidence="3" type="ORF">MLI01_02070</name>
</gene>
<evidence type="ECO:0000256" key="1">
    <source>
        <dbReference type="RuleBase" id="RU003513"/>
    </source>
</evidence>
<dbReference type="SUPFAM" id="SSF53756">
    <property type="entry name" value="UDP-Glycosyltransferase/glycogen phosphorylase"/>
    <property type="match status" value="1"/>
</dbReference>
<dbReference type="RefSeq" id="WP_141385651.1">
    <property type="nucleotide sequence ID" value="NZ_BJNQ01000001.1"/>
</dbReference>
<name>A0A4Y4B3Q3_MICMQ</name>
<evidence type="ECO:0000313" key="4">
    <source>
        <dbReference type="Proteomes" id="UP000317410"/>
    </source>
</evidence>
<accession>A0A4Y4B3Q3</accession>
<dbReference type="Gene3D" id="3.40.50.2000">
    <property type="entry name" value="Glycogen Phosphorylase B"/>
    <property type="match status" value="2"/>
</dbReference>
<dbReference type="Proteomes" id="UP000317410">
    <property type="component" value="Unassembled WGS sequence"/>
</dbReference>
<evidence type="ECO:0000313" key="3">
    <source>
        <dbReference type="EMBL" id="GEC74062.1"/>
    </source>
</evidence>
<keyword evidence="1" id="KW-0413">Isomerase</keyword>
<dbReference type="InterPro" id="IPR003331">
    <property type="entry name" value="UDP_GlcNAc_Epimerase_2_dom"/>
</dbReference>
<dbReference type="EMBL" id="BJNQ01000001">
    <property type="protein sequence ID" value="GEC74062.1"/>
    <property type="molecule type" value="Genomic_DNA"/>
</dbReference>
<sequence>MIVFIYGTTAEAIKLAPIMRRLDARGIRYEHWLTMQHTEALRKILPQLGLREPDRIIADGNGGKPLRRPTDVIGWGWQAFRWILKNRSELKRTLPANTIVVVHGDTMTSVVGAFVAWRLGVPSAHVEAGLRSGNWRHPFPEELDRRIVGRMASVHYAPSDVATANLRGRKNVIQTHGNTVTDAVLDHDEVDVEAGQRYGLALLHRFEFISNEQLVQDTIRTLIDSSPVPIRLLVDAYNTETLERVLAAVQAGDRVVIEAKKSHSEFVILLKRAELVITDSGGVQEEAALLGIPTLVHRVATERQDGIGRNVVLSGWDLDAVRDFLSDPESHRFPPQRPPVSPSDIVVDDLIARGFGTPG</sequence>
<evidence type="ECO:0000259" key="2">
    <source>
        <dbReference type="Pfam" id="PF02350"/>
    </source>
</evidence>
<dbReference type="AlphaFoldDB" id="A0A4Y4B3Q3"/>